<feature type="domain" description="TonB-dependent receptor plug" evidence="7">
    <location>
        <begin position="50"/>
        <end position="164"/>
    </location>
</feature>
<dbReference type="GO" id="GO:0009279">
    <property type="term" value="C:cell outer membrane"/>
    <property type="evidence" value="ECO:0007669"/>
    <property type="project" value="UniProtKB-SubCell"/>
</dbReference>
<feature type="domain" description="TonB-dependent receptor-like beta-barrel" evidence="6">
    <location>
        <begin position="488"/>
        <end position="1000"/>
    </location>
</feature>
<dbReference type="InterPro" id="IPR037066">
    <property type="entry name" value="Plug_dom_sf"/>
</dbReference>
<dbReference type="Pfam" id="PF00593">
    <property type="entry name" value="TonB_dep_Rec_b-barrel"/>
    <property type="match status" value="1"/>
</dbReference>
<dbReference type="eggNOG" id="COG1629">
    <property type="taxonomic scope" value="Bacteria"/>
</dbReference>
<dbReference type="InterPro" id="IPR010104">
    <property type="entry name" value="TonB_rcpt_bac"/>
</dbReference>
<gene>
    <name evidence="8" type="ordered locus">TERTU_0509</name>
</gene>
<keyword evidence="4" id="KW-0798">TonB box</keyword>
<sequence>MFKKNKLSTAVVGVLATSAIAAPTFAQDQAIEEVFVTGIRASMEAAMDVKRNSAGVVDAISAEDIGKFPDTNLAESLQRITGVSIKRTNGEGSEITVRGFGPDFNMVTLNGRTMPGAIAYGGGSGADGTTRGGSARAFDFSNLASEAVRGVEVFKTGKASIATGGIGATVNIKTSRPLDDPGLSASVGVKAVHDTTNRVGDDITPELSGVVSWADDDAMFGASLSASYQKRDSGYTGATVNQWNIGVWGQDDLYQRDISPDDPGTHVNDPIFENTPELGQLYARPNDIRYAFSDTSRERTNAQLTLQFAPNEKITGTLDYTFAENGIEENRGEVTNWVQNGGNVARVVFDDSDVATPLIITEDYADGWRDQGYEQQYRKQKNSLDSVGINIEYQMLDNLSFVLDAHDSTMESLPDGPGGIGELSVALGAPVKTGKTLYFGGDLPYWTHQIDDCRHADANPGKEFVTNCNGVLDAGDISSTVLRNWAAEQTSDITQVKLDGTLEFDNGRFDFGVESRDMSSNSSAYNSNNNQVLGGWGADNPGEFPAGMIEPFDVVGEFDDFDTGDAPHVGFRADARELAEFLVSSPTYAEYDPFIGLNNDGRNTRNVNNTVEEETTAIYFQFAQSGTLGDFETNTLLGLRYETTDMTSTSNVQPVGYLNWASDDDFGPVNVGVATPETETASYDNLLPSLDFDISFLDNLIGRFSFSKTIARPGFSDLAVAAGNFGLSGATSAGAVPSASRSNPNLLPLESTNYDLSLEWYFADSSYLSGGFWEKRVINFVGTAQEDRNYFGIRDQTAGPRAQAAAEALASQGFLVDNANLHTMMVILADPATFPNGAADFTGMQSQISALGEGCAECDIQPNDDDPLMIFRTSYPVNNREAKIHGFELAVQHFFGETGFGVMANYTFVDGDVEFDNLAPPTEQQFALLGLSDTANLVLMYENYGVQARLAYNWRDEYLNRTNYQSSNNPTYIEAYSQIDMNVSYDITDSISVFFEGINLTGADNREFARNEKQMYYLEDLGPRYALGARYSF</sequence>
<reference evidence="8 9" key="1">
    <citation type="journal article" date="2009" name="PLoS ONE">
        <title>The complete genome of Teredinibacter turnerae T7901: an intracellular endosymbiont of marine wood-boring bivalves (shipworms).</title>
        <authorList>
            <person name="Yang J.C."/>
            <person name="Madupu R."/>
            <person name="Durkin A.S."/>
            <person name="Ekborg N.A."/>
            <person name="Pedamallu C.S."/>
            <person name="Hostetler J.B."/>
            <person name="Radune D."/>
            <person name="Toms B.S."/>
            <person name="Henrissat B."/>
            <person name="Coutinho P.M."/>
            <person name="Schwarz S."/>
            <person name="Field L."/>
            <person name="Trindade-Silva A.E."/>
            <person name="Soares C.A.G."/>
            <person name="Elshahawi S."/>
            <person name="Hanora A."/>
            <person name="Schmidt E.W."/>
            <person name="Haygood M.G."/>
            <person name="Posfai J."/>
            <person name="Benner J."/>
            <person name="Madinger C."/>
            <person name="Nove J."/>
            <person name="Anton B."/>
            <person name="Chaudhary K."/>
            <person name="Foster J."/>
            <person name="Holman A."/>
            <person name="Kumar S."/>
            <person name="Lessard P.A."/>
            <person name="Luyten Y.A."/>
            <person name="Slatko B."/>
            <person name="Wood N."/>
            <person name="Wu B."/>
            <person name="Teplitski M."/>
            <person name="Mougous J.D."/>
            <person name="Ward N."/>
            <person name="Eisen J.A."/>
            <person name="Badger J.H."/>
            <person name="Distel D.L."/>
        </authorList>
    </citation>
    <scope>NUCLEOTIDE SEQUENCE [LARGE SCALE GENOMIC DNA]</scope>
    <source>
        <strain evidence="9">ATCC 39867 / T7901</strain>
    </source>
</reference>
<evidence type="ECO:0000259" key="6">
    <source>
        <dbReference type="Pfam" id="PF00593"/>
    </source>
</evidence>
<evidence type="ECO:0000256" key="3">
    <source>
        <dbReference type="ARBA" id="ARBA00023237"/>
    </source>
</evidence>
<evidence type="ECO:0000313" key="8">
    <source>
        <dbReference type="EMBL" id="ACR12157.1"/>
    </source>
</evidence>
<dbReference type="RefSeq" id="WP_015818269.1">
    <property type="nucleotide sequence ID" value="NC_012997.1"/>
</dbReference>
<dbReference type="Gene3D" id="2.40.170.20">
    <property type="entry name" value="TonB-dependent receptor, beta-barrel domain"/>
    <property type="match status" value="1"/>
</dbReference>
<keyword evidence="5" id="KW-0732">Signal</keyword>
<dbReference type="AlphaFoldDB" id="C5BN15"/>
<evidence type="ECO:0000256" key="1">
    <source>
        <dbReference type="ARBA" id="ARBA00004442"/>
    </source>
</evidence>
<organism evidence="8 9">
    <name type="scientific">Teredinibacter turnerae (strain ATCC 39867 / T7901)</name>
    <dbReference type="NCBI Taxonomy" id="377629"/>
    <lineage>
        <taxon>Bacteria</taxon>
        <taxon>Pseudomonadati</taxon>
        <taxon>Pseudomonadota</taxon>
        <taxon>Gammaproteobacteria</taxon>
        <taxon>Cellvibrionales</taxon>
        <taxon>Cellvibrionaceae</taxon>
        <taxon>Teredinibacter</taxon>
    </lineage>
</organism>
<dbReference type="NCBIfam" id="TIGR01782">
    <property type="entry name" value="TonB-Xanth-Caul"/>
    <property type="match status" value="1"/>
</dbReference>
<dbReference type="KEGG" id="ttu:TERTU_0509"/>
<keyword evidence="3" id="KW-0998">Cell outer membrane</keyword>
<dbReference type="InterPro" id="IPR012910">
    <property type="entry name" value="Plug_dom"/>
</dbReference>
<evidence type="ECO:0000256" key="4">
    <source>
        <dbReference type="RuleBase" id="RU003357"/>
    </source>
</evidence>
<comment type="similarity">
    <text evidence="4">Belongs to the TonB-dependent receptor family.</text>
</comment>
<keyword evidence="9" id="KW-1185">Reference proteome</keyword>
<evidence type="ECO:0000256" key="5">
    <source>
        <dbReference type="SAM" id="SignalP"/>
    </source>
</evidence>
<dbReference type="eggNOG" id="COG4771">
    <property type="taxonomic scope" value="Bacteria"/>
</dbReference>
<proteinExistence type="inferred from homology"/>
<evidence type="ECO:0000256" key="2">
    <source>
        <dbReference type="ARBA" id="ARBA00023136"/>
    </source>
</evidence>
<dbReference type="Proteomes" id="UP000009080">
    <property type="component" value="Chromosome"/>
</dbReference>
<keyword evidence="8" id="KW-0675">Receptor</keyword>
<dbReference type="STRING" id="377629.TERTU_0509"/>
<evidence type="ECO:0000259" key="7">
    <source>
        <dbReference type="Pfam" id="PF07715"/>
    </source>
</evidence>
<dbReference type="SUPFAM" id="SSF56935">
    <property type="entry name" value="Porins"/>
    <property type="match status" value="1"/>
</dbReference>
<dbReference type="Pfam" id="PF07715">
    <property type="entry name" value="Plug"/>
    <property type="match status" value="1"/>
</dbReference>
<dbReference type="PANTHER" id="PTHR40980">
    <property type="entry name" value="PLUG DOMAIN-CONTAINING PROTEIN"/>
    <property type="match status" value="1"/>
</dbReference>
<keyword evidence="2 4" id="KW-0472">Membrane</keyword>
<dbReference type="InterPro" id="IPR036942">
    <property type="entry name" value="Beta-barrel_TonB_sf"/>
</dbReference>
<dbReference type="HOGENOM" id="CLU_006935_2_0_6"/>
<dbReference type="OrthoDB" id="8727862at2"/>
<dbReference type="PANTHER" id="PTHR40980:SF3">
    <property type="entry name" value="TONB-DEPENDENT RECEPTOR-LIKE BETA-BARREL DOMAIN-CONTAINING PROTEIN"/>
    <property type="match status" value="1"/>
</dbReference>
<dbReference type="Gene3D" id="2.170.130.10">
    <property type="entry name" value="TonB-dependent receptor, plug domain"/>
    <property type="match status" value="1"/>
</dbReference>
<dbReference type="EMBL" id="CP001614">
    <property type="protein sequence ID" value="ACR12157.1"/>
    <property type="molecule type" value="Genomic_DNA"/>
</dbReference>
<protein>
    <submittedName>
        <fullName evidence="8">TonB-dependent receptor</fullName>
    </submittedName>
</protein>
<comment type="subcellular location">
    <subcellularLocation>
        <location evidence="1 4">Cell outer membrane</location>
    </subcellularLocation>
</comment>
<name>C5BN15_TERTT</name>
<feature type="signal peptide" evidence="5">
    <location>
        <begin position="1"/>
        <end position="21"/>
    </location>
</feature>
<feature type="chain" id="PRO_5002946510" evidence="5">
    <location>
        <begin position="22"/>
        <end position="1033"/>
    </location>
</feature>
<dbReference type="InterPro" id="IPR000531">
    <property type="entry name" value="Beta-barrel_TonB"/>
</dbReference>
<evidence type="ECO:0000313" key="9">
    <source>
        <dbReference type="Proteomes" id="UP000009080"/>
    </source>
</evidence>
<accession>C5BN15</accession>